<evidence type="ECO:0000313" key="2">
    <source>
        <dbReference type="Proteomes" id="UP001153678"/>
    </source>
</evidence>
<evidence type="ECO:0000313" key="1">
    <source>
        <dbReference type="EMBL" id="CAI2176789.1"/>
    </source>
</evidence>
<protein>
    <submittedName>
        <fullName evidence="1">18304_t:CDS:1</fullName>
    </submittedName>
</protein>
<name>A0A9W4WPM0_9GLOM</name>
<organism evidence="1 2">
    <name type="scientific">Funneliformis geosporum</name>
    <dbReference type="NCBI Taxonomy" id="1117311"/>
    <lineage>
        <taxon>Eukaryota</taxon>
        <taxon>Fungi</taxon>
        <taxon>Fungi incertae sedis</taxon>
        <taxon>Mucoromycota</taxon>
        <taxon>Glomeromycotina</taxon>
        <taxon>Glomeromycetes</taxon>
        <taxon>Glomerales</taxon>
        <taxon>Glomeraceae</taxon>
        <taxon>Funneliformis</taxon>
    </lineage>
</organism>
<comment type="caution">
    <text evidence="1">The sequence shown here is derived from an EMBL/GenBank/DDBJ whole genome shotgun (WGS) entry which is preliminary data.</text>
</comment>
<reference evidence="1" key="1">
    <citation type="submission" date="2022-08" db="EMBL/GenBank/DDBJ databases">
        <authorList>
            <person name="Kallberg Y."/>
            <person name="Tangrot J."/>
            <person name="Rosling A."/>
        </authorList>
    </citation>
    <scope>NUCLEOTIDE SEQUENCE</scope>
    <source>
        <strain evidence="1">Wild A</strain>
    </source>
</reference>
<dbReference type="EMBL" id="CAMKVN010001556">
    <property type="protein sequence ID" value="CAI2176789.1"/>
    <property type="molecule type" value="Genomic_DNA"/>
</dbReference>
<keyword evidence="2" id="KW-1185">Reference proteome</keyword>
<accession>A0A9W4WPM0</accession>
<gene>
    <name evidence="1" type="ORF">FWILDA_LOCUS7759</name>
</gene>
<sequence>MQTLTEKKPHLNRLLPTPFCQAILEAQQSWFTQQKLAILTKLAKPLSRALAAIT</sequence>
<feature type="non-terminal residue" evidence="1">
    <location>
        <position position="54"/>
    </location>
</feature>
<dbReference type="Proteomes" id="UP001153678">
    <property type="component" value="Unassembled WGS sequence"/>
</dbReference>
<dbReference type="AlphaFoldDB" id="A0A9W4WPM0"/>
<proteinExistence type="predicted"/>